<reference evidence="1" key="1">
    <citation type="journal article" date="2022" name="bioRxiv">
        <title>Sequencing and chromosome-scale assembly of the giantPleurodeles waltlgenome.</title>
        <authorList>
            <person name="Brown T."/>
            <person name="Elewa A."/>
            <person name="Iarovenko S."/>
            <person name="Subramanian E."/>
            <person name="Araus A.J."/>
            <person name="Petzold A."/>
            <person name="Susuki M."/>
            <person name="Suzuki K.-i.T."/>
            <person name="Hayashi T."/>
            <person name="Toyoda A."/>
            <person name="Oliveira C."/>
            <person name="Osipova E."/>
            <person name="Leigh N.D."/>
            <person name="Simon A."/>
            <person name="Yun M.H."/>
        </authorList>
    </citation>
    <scope>NUCLEOTIDE SEQUENCE</scope>
    <source>
        <strain evidence="1">20211129_DDA</strain>
        <tissue evidence="1">Liver</tissue>
    </source>
</reference>
<organism evidence="1 2">
    <name type="scientific">Pleurodeles waltl</name>
    <name type="common">Iberian ribbed newt</name>
    <dbReference type="NCBI Taxonomy" id="8319"/>
    <lineage>
        <taxon>Eukaryota</taxon>
        <taxon>Metazoa</taxon>
        <taxon>Chordata</taxon>
        <taxon>Craniata</taxon>
        <taxon>Vertebrata</taxon>
        <taxon>Euteleostomi</taxon>
        <taxon>Amphibia</taxon>
        <taxon>Batrachia</taxon>
        <taxon>Caudata</taxon>
        <taxon>Salamandroidea</taxon>
        <taxon>Salamandridae</taxon>
        <taxon>Pleurodelinae</taxon>
        <taxon>Pleurodeles</taxon>
    </lineage>
</organism>
<proteinExistence type="predicted"/>
<protein>
    <submittedName>
        <fullName evidence="1">Uncharacterized protein</fullName>
    </submittedName>
</protein>
<dbReference type="AlphaFoldDB" id="A0AAV7RNV2"/>
<gene>
    <name evidence="1" type="ORF">NDU88_005300</name>
</gene>
<keyword evidence="2" id="KW-1185">Reference proteome</keyword>
<dbReference type="Proteomes" id="UP001066276">
    <property type="component" value="Chromosome 5"/>
</dbReference>
<evidence type="ECO:0000313" key="2">
    <source>
        <dbReference type="Proteomes" id="UP001066276"/>
    </source>
</evidence>
<name>A0AAV7RNV2_PLEWA</name>
<dbReference type="EMBL" id="JANPWB010000009">
    <property type="protein sequence ID" value="KAJ1152525.1"/>
    <property type="molecule type" value="Genomic_DNA"/>
</dbReference>
<accession>A0AAV7RNV2</accession>
<evidence type="ECO:0000313" key="1">
    <source>
        <dbReference type="EMBL" id="KAJ1152525.1"/>
    </source>
</evidence>
<comment type="caution">
    <text evidence="1">The sequence shown here is derived from an EMBL/GenBank/DDBJ whole genome shotgun (WGS) entry which is preliminary data.</text>
</comment>
<sequence length="228" mass="24973">MIASSHTPGQSSLGVWGSTHSSQGPSISLAVNESCALRFTDAVRRLRAALHLSIAGIYWSARGDAGSHRLLGRVALERHGPICSTGRTLMVPGTLTQLYAARTAPSVSWSRAQPLRALVEWCESTGSCSRLHNDVRHSRLRRHTAVPQASPPRVPSRTNRSPLCLLDHTLIQPRPRHHQRLRVSGETCNLPKTIGARCFTGDFNRLGAGLQVMLPLRSPSWPYPSPVY</sequence>